<comment type="caution">
    <text evidence="1">The sequence shown here is derived from an EMBL/GenBank/DDBJ whole genome shotgun (WGS) entry which is preliminary data.</text>
</comment>
<reference evidence="1 2" key="1">
    <citation type="journal article" date="2020" name="Cell">
        <title>Large-Scale Comparative Analyses of Tick Genomes Elucidate Their Genetic Diversity and Vector Capacities.</title>
        <authorList>
            <consortium name="Tick Genome and Microbiome Consortium (TIGMIC)"/>
            <person name="Jia N."/>
            <person name="Wang J."/>
            <person name="Shi W."/>
            <person name="Du L."/>
            <person name="Sun Y."/>
            <person name="Zhan W."/>
            <person name="Jiang J.F."/>
            <person name="Wang Q."/>
            <person name="Zhang B."/>
            <person name="Ji P."/>
            <person name="Bell-Sakyi L."/>
            <person name="Cui X.M."/>
            <person name="Yuan T.T."/>
            <person name="Jiang B.G."/>
            <person name="Yang W.F."/>
            <person name="Lam T.T."/>
            <person name="Chang Q.C."/>
            <person name="Ding S.J."/>
            <person name="Wang X.J."/>
            <person name="Zhu J.G."/>
            <person name="Ruan X.D."/>
            <person name="Zhao L."/>
            <person name="Wei J.T."/>
            <person name="Ye R.Z."/>
            <person name="Que T.C."/>
            <person name="Du C.H."/>
            <person name="Zhou Y.H."/>
            <person name="Cheng J.X."/>
            <person name="Dai P.F."/>
            <person name="Guo W.B."/>
            <person name="Han X.H."/>
            <person name="Huang E.J."/>
            <person name="Li L.F."/>
            <person name="Wei W."/>
            <person name="Gao Y.C."/>
            <person name="Liu J.Z."/>
            <person name="Shao H.Z."/>
            <person name="Wang X."/>
            <person name="Wang C.C."/>
            <person name="Yang T.C."/>
            <person name="Huo Q.B."/>
            <person name="Li W."/>
            <person name="Chen H.Y."/>
            <person name="Chen S.E."/>
            <person name="Zhou L.G."/>
            <person name="Ni X.B."/>
            <person name="Tian J.H."/>
            <person name="Sheng Y."/>
            <person name="Liu T."/>
            <person name="Pan Y.S."/>
            <person name="Xia L.Y."/>
            <person name="Li J."/>
            <person name="Zhao F."/>
            <person name="Cao W.C."/>
        </authorList>
    </citation>
    <scope>NUCLEOTIDE SEQUENCE [LARGE SCALE GENOMIC DNA]</scope>
    <source>
        <strain evidence="1">Iper-2018</strain>
    </source>
</reference>
<evidence type="ECO:0000313" key="1">
    <source>
        <dbReference type="EMBL" id="KAG0410920.1"/>
    </source>
</evidence>
<dbReference type="Proteomes" id="UP000805193">
    <property type="component" value="Unassembled WGS sequence"/>
</dbReference>
<sequence>MATPGPRIKRRKPYLNADEPYEWTSVLFSEGFRAVMNVRPKEEKQTWKSAQLTKMTILGIEYLSEHVDGKVREPESSEDLVVHMGDKVSGPESSEDLGEHVDDEVLGPGLAEELLTLCFEEFGERTLPHSTTTKAGAIAMIMAYAVSERSTWSGLDKLLKLVNDLFGCAVVPPSAYMLRKLWAKTKDNLVKYHYLCPSCGTVLKAGHTLASCDVCQFEEKTKNLRQDGSFFLMQQKPTLFILILRKLSIPFRTNDYFLNFLSSIFILQSSKQLKQLIEKTSVDLYNSLLKLESSNSDLITDITTGAAYKTLRQKVALGCVRYVADEAPAPRTSGLMARDMVLAQRLGDPVNGVKGPSALMNLKGFDLVEGMSAEYMHSVLQGVVRQFTELLFSSSSSRQAYYMAPPLPPPPENFLAAPPPSPLGKMESQRRCSRDSSLSGKTSFLSMHCFSKCEKAPMSSSFLHSVRL</sequence>
<protein>
    <submittedName>
        <fullName evidence="1">Uncharacterized protein</fullName>
    </submittedName>
</protein>
<accession>A0AC60NUU9</accession>
<proteinExistence type="predicted"/>
<dbReference type="EMBL" id="JABSTQ010011474">
    <property type="protein sequence ID" value="KAG0410920.1"/>
    <property type="molecule type" value="Genomic_DNA"/>
</dbReference>
<name>A0AC60NUU9_IXOPE</name>
<keyword evidence="2" id="KW-1185">Reference proteome</keyword>
<gene>
    <name evidence="1" type="ORF">HPB47_011984</name>
</gene>
<evidence type="ECO:0000313" key="2">
    <source>
        <dbReference type="Proteomes" id="UP000805193"/>
    </source>
</evidence>
<organism evidence="1 2">
    <name type="scientific">Ixodes persulcatus</name>
    <name type="common">Taiga tick</name>
    <dbReference type="NCBI Taxonomy" id="34615"/>
    <lineage>
        <taxon>Eukaryota</taxon>
        <taxon>Metazoa</taxon>
        <taxon>Ecdysozoa</taxon>
        <taxon>Arthropoda</taxon>
        <taxon>Chelicerata</taxon>
        <taxon>Arachnida</taxon>
        <taxon>Acari</taxon>
        <taxon>Parasitiformes</taxon>
        <taxon>Ixodida</taxon>
        <taxon>Ixodoidea</taxon>
        <taxon>Ixodidae</taxon>
        <taxon>Ixodinae</taxon>
        <taxon>Ixodes</taxon>
    </lineage>
</organism>